<dbReference type="InterPro" id="IPR001054">
    <property type="entry name" value="A/G_cyclase"/>
</dbReference>
<gene>
    <name evidence="4" type="ORF">SAMN04488515_3004</name>
</gene>
<dbReference type="Gene3D" id="3.40.50.300">
    <property type="entry name" value="P-loop containing nucleotide triphosphate hydrolases"/>
    <property type="match status" value="1"/>
</dbReference>
<dbReference type="GO" id="GO:0004016">
    <property type="term" value="F:adenylate cyclase activity"/>
    <property type="evidence" value="ECO:0007669"/>
    <property type="project" value="UniProtKB-ARBA"/>
</dbReference>
<evidence type="ECO:0000313" key="4">
    <source>
        <dbReference type="EMBL" id="SEW42818.1"/>
    </source>
</evidence>
<dbReference type="PANTHER" id="PTHR16305:SF28">
    <property type="entry name" value="GUANYLATE CYCLASE DOMAIN-CONTAINING PROTEIN"/>
    <property type="match status" value="1"/>
</dbReference>
<keyword evidence="1" id="KW-0547">Nucleotide-binding</keyword>
<keyword evidence="5" id="KW-1185">Reference proteome</keyword>
<dbReference type="SUPFAM" id="SSF55073">
    <property type="entry name" value="Nucleotide cyclase"/>
    <property type="match status" value="1"/>
</dbReference>
<sequence>MLTTPTGEKRWTAILSTDMVGSTRITQEIGNEKVYELLQHVLGLVREEVEAHGGHVVDTAGDGILAAFGAPRALENASVQVCAAANAFRRRLNAERQTLAKRFGVIPSFRTGIAGGNAMIAHENDDSIKVVGDPVIQATRLQTIAGPGDVLVTLDIQREIDGFATTTDLGFQPIKGFDDPVHIHALGEMLEAITRFDGTRRRGMVGFVSRKKELDQAVSSVLSQERPRILLVSGVAGVGKSRLVHEVVAKVPDDRTVCFGQCIPTGQTPFGPIYEILRQVIGHAGPPDAVLRKLTDYCDAENLRVVLDPKTDALTRALQEREILTEILRQLSKQKAIIFVIEDIHWIDSASNDLLAGLACEPLPLIVTARPTYAAEWARDDGVSKVVLSPLSDSEIGEIVVARFASPVSPELNGLVARKSEGIPLIAEEIIRALKSGSQLVETPDGLGLGEGETGFVTGNLQHLVLARVDRLSASQKAALQLASVIGRDFSTSLLKKAMNTHVDLAGLGDIVEQKDDDHFRFVHALIRDAVYGSLLSSERRMAHGRVAQALESLADTETFARLADHFTQAENAAKAVKYLVQAAQQSLQSYALRDVDILLEQAMQYIEADPTLIEPESFASLAMTWIRALDQLGSFGQVLDVGTRLLPHLQTHSLGHEANMVRNLSAIALTHTRDYAAAEQLAQKVLAEAETTHDALGAAWAKLALLRTYEETYWRPPDWIIDLADQIIPVAEAENDTHLAMMTLYQKSAVYRSSGRRRLALETADKIASYSRTHNDRRGRSYALWARALVSIVEGTPEQAYQTVQDGRKHVIPGSADAVVVNMVELYCRIFRDPPSVMKPLLERYRAAVIGRPDYNLIHSADLSLILIAFKERRLADGWRMINQIMPEIAHSGNVNMWRQYLHLRAELLLILAGLVDPELENPTPNGPFETKKPGMRDAITFAFLRLRWKKIAERDLHKAIALDPLKCGAHFARAHIGLGLIAKSRGRTSDAIKHLETGYQSAAEEGLTLLLCRAERALSSFGISTQKEKDGR</sequence>
<dbReference type="InterPro" id="IPR011990">
    <property type="entry name" value="TPR-like_helical_dom_sf"/>
</dbReference>
<dbReference type="GO" id="GO:0005737">
    <property type="term" value="C:cytoplasm"/>
    <property type="evidence" value="ECO:0007669"/>
    <property type="project" value="TreeGrafter"/>
</dbReference>
<dbReference type="PROSITE" id="PS50125">
    <property type="entry name" value="GUANYLATE_CYCLASE_2"/>
    <property type="match status" value="1"/>
</dbReference>
<dbReference type="InterPro" id="IPR027417">
    <property type="entry name" value="P-loop_NTPase"/>
</dbReference>
<proteinExistence type="predicted"/>
<dbReference type="InterPro" id="IPR041664">
    <property type="entry name" value="AAA_16"/>
</dbReference>
<evidence type="ECO:0000256" key="2">
    <source>
        <dbReference type="ARBA" id="ARBA00022840"/>
    </source>
</evidence>
<dbReference type="PANTHER" id="PTHR16305">
    <property type="entry name" value="TESTICULAR SOLUBLE ADENYLYL CYCLASE"/>
    <property type="match status" value="1"/>
</dbReference>
<dbReference type="GO" id="GO:0035556">
    <property type="term" value="P:intracellular signal transduction"/>
    <property type="evidence" value="ECO:0007669"/>
    <property type="project" value="InterPro"/>
</dbReference>
<feature type="domain" description="Guanylate cyclase" evidence="3">
    <location>
        <begin position="13"/>
        <end position="142"/>
    </location>
</feature>
<evidence type="ECO:0000256" key="1">
    <source>
        <dbReference type="ARBA" id="ARBA00022741"/>
    </source>
</evidence>
<organism evidence="4 5">
    <name type="scientific">Cognatiyoonia koreensis</name>
    <dbReference type="NCBI Taxonomy" id="364200"/>
    <lineage>
        <taxon>Bacteria</taxon>
        <taxon>Pseudomonadati</taxon>
        <taxon>Pseudomonadota</taxon>
        <taxon>Alphaproteobacteria</taxon>
        <taxon>Rhodobacterales</taxon>
        <taxon>Paracoccaceae</taxon>
        <taxon>Cognatiyoonia</taxon>
    </lineage>
</organism>
<keyword evidence="2" id="KW-0067">ATP-binding</keyword>
<dbReference type="RefSeq" id="WP_165611858.1">
    <property type="nucleotide sequence ID" value="NZ_FOIZ01000002.1"/>
</dbReference>
<protein>
    <submittedName>
        <fullName evidence="4">Predicted ATPase</fullName>
    </submittedName>
</protein>
<evidence type="ECO:0000313" key="5">
    <source>
        <dbReference type="Proteomes" id="UP000199167"/>
    </source>
</evidence>
<dbReference type="AlphaFoldDB" id="A0A1I0RNG7"/>
<dbReference type="GO" id="GO:0005524">
    <property type="term" value="F:ATP binding"/>
    <property type="evidence" value="ECO:0007669"/>
    <property type="project" value="UniProtKB-KW"/>
</dbReference>
<dbReference type="GO" id="GO:0009190">
    <property type="term" value="P:cyclic nucleotide biosynthetic process"/>
    <property type="evidence" value="ECO:0007669"/>
    <property type="project" value="InterPro"/>
</dbReference>
<dbReference type="Pfam" id="PF13191">
    <property type="entry name" value="AAA_16"/>
    <property type="match status" value="1"/>
</dbReference>
<dbReference type="InterPro" id="IPR029787">
    <property type="entry name" value="Nucleotide_cyclase"/>
</dbReference>
<dbReference type="Gene3D" id="3.30.70.1230">
    <property type="entry name" value="Nucleotide cyclase"/>
    <property type="match status" value="1"/>
</dbReference>
<reference evidence="4 5" key="1">
    <citation type="submission" date="2016-10" db="EMBL/GenBank/DDBJ databases">
        <authorList>
            <person name="de Groot N.N."/>
        </authorList>
    </citation>
    <scope>NUCLEOTIDE SEQUENCE [LARGE SCALE GENOMIC DNA]</scope>
    <source>
        <strain evidence="4 5">DSM 17925</strain>
    </source>
</reference>
<dbReference type="Gene3D" id="1.25.40.10">
    <property type="entry name" value="Tetratricopeptide repeat domain"/>
    <property type="match status" value="1"/>
</dbReference>
<accession>A0A1I0RNG7</accession>
<dbReference type="STRING" id="364200.SAMN04488515_3004"/>
<evidence type="ECO:0000259" key="3">
    <source>
        <dbReference type="PROSITE" id="PS50125"/>
    </source>
</evidence>
<dbReference type="SUPFAM" id="SSF52540">
    <property type="entry name" value="P-loop containing nucleoside triphosphate hydrolases"/>
    <property type="match status" value="1"/>
</dbReference>
<dbReference type="Proteomes" id="UP000199167">
    <property type="component" value="Unassembled WGS sequence"/>
</dbReference>
<name>A0A1I0RNG7_9RHOB</name>
<dbReference type="Pfam" id="PF00211">
    <property type="entry name" value="Guanylate_cyc"/>
    <property type="match status" value="1"/>
</dbReference>
<dbReference type="EMBL" id="FOIZ01000002">
    <property type="protein sequence ID" value="SEW42818.1"/>
    <property type="molecule type" value="Genomic_DNA"/>
</dbReference>
<dbReference type="CDD" id="cd07302">
    <property type="entry name" value="CHD"/>
    <property type="match status" value="1"/>
</dbReference>